<evidence type="ECO:0000313" key="2">
    <source>
        <dbReference type="Proteomes" id="UP000183832"/>
    </source>
</evidence>
<dbReference type="EMBL" id="CVRI01000066">
    <property type="protein sequence ID" value="CRL06395.1"/>
    <property type="molecule type" value="Genomic_DNA"/>
</dbReference>
<protein>
    <submittedName>
        <fullName evidence="1">CLUMA_CG019151, isoform A</fullName>
    </submittedName>
</protein>
<accession>A0A1J1J1I4</accession>
<reference evidence="1 2" key="1">
    <citation type="submission" date="2015-04" db="EMBL/GenBank/DDBJ databases">
        <authorList>
            <person name="Syromyatnikov M.Y."/>
            <person name="Popov V.N."/>
        </authorList>
    </citation>
    <scope>NUCLEOTIDE SEQUENCE [LARGE SCALE GENOMIC DNA]</scope>
</reference>
<keyword evidence="2" id="KW-1185">Reference proteome</keyword>
<gene>
    <name evidence="1" type="ORF">CLUMA_CG019151</name>
</gene>
<evidence type="ECO:0000313" key="1">
    <source>
        <dbReference type="EMBL" id="CRL06395.1"/>
    </source>
</evidence>
<organism evidence="1 2">
    <name type="scientific">Clunio marinus</name>
    <dbReference type="NCBI Taxonomy" id="568069"/>
    <lineage>
        <taxon>Eukaryota</taxon>
        <taxon>Metazoa</taxon>
        <taxon>Ecdysozoa</taxon>
        <taxon>Arthropoda</taxon>
        <taxon>Hexapoda</taxon>
        <taxon>Insecta</taxon>
        <taxon>Pterygota</taxon>
        <taxon>Neoptera</taxon>
        <taxon>Endopterygota</taxon>
        <taxon>Diptera</taxon>
        <taxon>Nematocera</taxon>
        <taxon>Chironomoidea</taxon>
        <taxon>Chironomidae</taxon>
        <taxon>Clunio</taxon>
    </lineage>
</organism>
<dbReference type="AlphaFoldDB" id="A0A1J1J1I4"/>
<name>A0A1J1J1I4_9DIPT</name>
<dbReference type="Proteomes" id="UP000183832">
    <property type="component" value="Unassembled WGS sequence"/>
</dbReference>
<proteinExistence type="predicted"/>
<sequence>MFFENDDFKSTIKEFPQIFAGLSAAGGAFALGAALKWPAPAGPHLNWLCNILLAFYHSPESSSSMLQSRNKHFIVVELNRMEIRIKAAGKSSFPM</sequence>